<sequence>MAETNKKKFVISQKFKNVINGGAQIGQGNEHFDISWRLRIQPENLGNPKFSIELDCFVDPAYLKWSIDTVIQWEIISKFGEKKMIEKSDFSIQKYSNPSIFFDWSTLDRSSNDDWITVECHVEILNVFGFSKKRFRKFDEETMKNVSDVILKVDGEQFFVSKLLLAAQTTIFESPTFSGIPENSGIPEFPLENIDANDFQVFLEVLYGELSIDDDTVIQLLELAEKFGAPTVTRKCKKYLKSEETDMENSKILELAAKFKLEILNLGK</sequence>
<dbReference type="EMBL" id="PDUG01000005">
    <property type="protein sequence ID" value="PIC30771.1"/>
    <property type="molecule type" value="Genomic_DNA"/>
</dbReference>
<keyword evidence="3" id="KW-1185">Reference proteome</keyword>
<dbReference type="OrthoDB" id="5859522at2759"/>
<dbReference type="InterPro" id="IPR000210">
    <property type="entry name" value="BTB/POZ_dom"/>
</dbReference>
<reference evidence="3" key="1">
    <citation type="submission" date="2017-10" db="EMBL/GenBank/DDBJ databases">
        <title>Rapid genome shrinkage in a self-fertile nematode reveals novel sperm competition proteins.</title>
        <authorList>
            <person name="Yin D."/>
            <person name="Schwarz E.M."/>
            <person name="Thomas C.G."/>
            <person name="Felde R.L."/>
            <person name="Korf I.F."/>
            <person name="Cutter A.D."/>
            <person name="Schartner C.M."/>
            <person name="Ralston E.J."/>
            <person name="Meyer B.J."/>
            <person name="Haag E.S."/>
        </authorList>
    </citation>
    <scope>NUCLEOTIDE SEQUENCE [LARGE SCALE GENOMIC DNA]</scope>
    <source>
        <strain evidence="3">JU1422</strain>
    </source>
</reference>
<dbReference type="Gene3D" id="3.30.710.10">
    <property type="entry name" value="Potassium Channel Kv1.1, Chain A"/>
    <property type="match status" value="1"/>
</dbReference>
<dbReference type="InterPro" id="IPR011333">
    <property type="entry name" value="SKP1/BTB/POZ_sf"/>
</dbReference>
<dbReference type="SUPFAM" id="SSF49599">
    <property type="entry name" value="TRAF domain-like"/>
    <property type="match status" value="1"/>
</dbReference>
<dbReference type="Pfam" id="PF00917">
    <property type="entry name" value="MATH"/>
    <property type="match status" value="1"/>
</dbReference>
<dbReference type="Proteomes" id="UP000230233">
    <property type="component" value="Chromosome V"/>
</dbReference>
<evidence type="ECO:0000313" key="2">
    <source>
        <dbReference type="EMBL" id="PIC30771.1"/>
    </source>
</evidence>
<gene>
    <name evidence="2" type="primary">Cnig_chr_V.g21902</name>
    <name evidence="2" type="ORF">B9Z55_021902</name>
</gene>
<dbReference type="CDD" id="cd00121">
    <property type="entry name" value="MATH"/>
    <property type="match status" value="1"/>
</dbReference>
<dbReference type="PROSITE" id="PS50097">
    <property type="entry name" value="BTB"/>
    <property type="match status" value="1"/>
</dbReference>
<protein>
    <recommendedName>
        <fullName evidence="1">BTB domain-containing protein</fullName>
    </recommendedName>
</protein>
<proteinExistence type="predicted"/>
<dbReference type="PANTHER" id="PTHR22743">
    <property type="entry name" value="MEPRIN/TRAF-LIKE MATH FAMILY-C.ELEGANS"/>
    <property type="match status" value="1"/>
</dbReference>
<dbReference type="AlphaFoldDB" id="A0A2G5TUK7"/>
<dbReference type="Pfam" id="PF00651">
    <property type="entry name" value="BTB"/>
    <property type="match status" value="1"/>
</dbReference>
<evidence type="ECO:0000313" key="3">
    <source>
        <dbReference type="Proteomes" id="UP000230233"/>
    </source>
</evidence>
<dbReference type="PANTHER" id="PTHR22743:SF165">
    <property type="entry name" value="BTB AND MATH DOMAIN CONTAINING-RELATED"/>
    <property type="match status" value="1"/>
</dbReference>
<dbReference type="InterPro" id="IPR052664">
    <property type="entry name" value="BTB-MATH_domain_protein"/>
</dbReference>
<evidence type="ECO:0000259" key="1">
    <source>
        <dbReference type="PROSITE" id="PS50097"/>
    </source>
</evidence>
<accession>A0A2G5TUK7</accession>
<dbReference type="SMART" id="SM00225">
    <property type="entry name" value="BTB"/>
    <property type="match status" value="1"/>
</dbReference>
<comment type="caution">
    <text evidence="2">The sequence shown here is derived from an EMBL/GenBank/DDBJ whole genome shotgun (WGS) entry which is preliminary data.</text>
</comment>
<organism evidence="2 3">
    <name type="scientific">Caenorhabditis nigoni</name>
    <dbReference type="NCBI Taxonomy" id="1611254"/>
    <lineage>
        <taxon>Eukaryota</taxon>
        <taxon>Metazoa</taxon>
        <taxon>Ecdysozoa</taxon>
        <taxon>Nematoda</taxon>
        <taxon>Chromadorea</taxon>
        <taxon>Rhabditida</taxon>
        <taxon>Rhabditina</taxon>
        <taxon>Rhabditomorpha</taxon>
        <taxon>Rhabditoidea</taxon>
        <taxon>Rhabditidae</taxon>
        <taxon>Peloderinae</taxon>
        <taxon>Caenorhabditis</taxon>
    </lineage>
</organism>
<dbReference type="STRING" id="1611254.A0A2G5TUK7"/>
<name>A0A2G5TUK7_9PELO</name>
<dbReference type="CDD" id="cd18186">
    <property type="entry name" value="BTB_POZ_ZBTB_KLHL-like"/>
    <property type="match status" value="1"/>
</dbReference>
<dbReference type="SUPFAM" id="SSF54695">
    <property type="entry name" value="POZ domain"/>
    <property type="match status" value="1"/>
</dbReference>
<feature type="domain" description="BTB" evidence="1">
    <location>
        <begin position="147"/>
        <end position="207"/>
    </location>
</feature>
<dbReference type="InterPro" id="IPR002083">
    <property type="entry name" value="MATH/TRAF_dom"/>
</dbReference>